<dbReference type="InterPro" id="IPR044918">
    <property type="entry name" value="DUF3349_helical"/>
</dbReference>
<name>A0A934X703_9MICO</name>
<evidence type="ECO:0000313" key="3">
    <source>
        <dbReference type="Proteomes" id="UP000718281"/>
    </source>
</evidence>
<gene>
    <name evidence="1" type="ORF">IPF40_09450</name>
    <name evidence="2" type="ORF">IPP00_03405</name>
</gene>
<dbReference type="Gene3D" id="1.10.150.430">
    <property type="entry name" value="DUF3349, helical bundle"/>
    <property type="match status" value="1"/>
</dbReference>
<evidence type="ECO:0000313" key="2">
    <source>
        <dbReference type="EMBL" id="MBL0003061.1"/>
    </source>
</evidence>
<dbReference type="Pfam" id="PF11829">
    <property type="entry name" value="DUF3349"/>
    <property type="match status" value="1"/>
</dbReference>
<evidence type="ECO:0000313" key="1">
    <source>
        <dbReference type="EMBL" id="MBK6301254.1"/>
    </source>
</evidence>
<dbReference type="InterPro" id="IPR021784">
    <property type="entry name" value="DUF3349"/>
</dbReference>
<reference evidence="1 3" key="1">
    <citation type="submission" date="2020-10" db="EMBL/GenBank/DDBJ databases">
        <title>Connecting structure to function with the recovery of over 1000 high-quality activated sludge metagenome-assembled genomes encoding full-length rRNA genes using long-read sequencing.</title>
        <authorList>
            <person name="Singleton C.M."/>
            <person name="Petriglieri F."/>
            <person name="Kristensen J.M."/>
            <person name="Kirkegaard R.H."/>
            <person name="Michaelsen T.Y."/>
            <person name="Andersen M.H."/>
            <person name="Karst S.M."/>
            <person name="Dueholm M.S."/>
            <person name="Nielsen P.H."/>
            <person name="Albertsen M."/>
        </authorList>
    </citation>
    <scope>NUCLEOTIDE SEQUENCE [LARGE SCALE GENOMIC DNA]</scope>
    <source>
        <strain evidence="1">AalE_18-Q3-R2-46_BAT3C.188</strain>
        <strain evidence="2">Ribe_18-Q3-R11-54_MAXAC.001</strain>
    </source>
</reference>
<dbReference type="EMBL" id="JADIXZ010000004">
    <property type="protein sequence ID" value="MBK6301254.1"/>
    <property type="molecule type" value="Genomic_DNA"/>
</dbReference>
<dbReference type="EMBL" id="JADKGK010000008">
    <property type="protein sequence ID" value="MBL0003061.1"/>
    <property type="molecule type" value="Genomic_DNA"/>
</dbReference>
<organism evidence="1 3">
    <name type="scientific">Candidatus Phosphoribacter hodrii</name>
    <dbReference type="NCBI Taxonomy" id="2953743"/>
    <lineage>
        <taxon>Bacteria</taxon>
        <taxon>Bacillati</taxon>
        <taxon>Actinomycetota</taxon>
        <taxon>Actinomycetes</taxon>
        <taxon>Micrococcales</taxon>
        <taxon>Dermatophilaceae</taxon>
        <taxon>Candidatus Phosphoribacter</taxon>
    </lineage>
</organism>
<dbReference type="AlphaFoldDB" id="A0A934X703"/>
<accession>A0A934X703</accession>
<dbReference type="Proteomes" id="UP000886632">
    <property type="component" value="Unassembled WGS sequence"/>
</dbReference>
<proteinExistence type="predicted"/>
<dbReference type="Proteomes" id="UP000718281">
    <property type="component" value="Unassembled WGS sequence"/>
</dbReference>
<sequence length="107" mass="11891">MSPHTESAGRRLVNWLRAGRPEGIAQGDYIALMGVLHRKLTTAEVENIAVSLVERDYDDELITEDEIRAMIDEKIHEEATDDDIARIAHLLEEAGVNVDPHVPGATH</sequence>
<comment type="caution">
    <text evidence="1">The sequence shown here is derived from an EMBL/GenBank/DDBJ whole genome shotgun (WGS) entry which is preliminary data.</text>
</comment>
<protein>
    <submittedName>
        <fullName evidence="1">DUF3349 domain-containing protein</fullName>
    </submittedName>
</protein>